<dbReference type="EC" id="3.1.11.6" evidence="6"/>
<keyword evidence="4 6" id="KW-0378">Hydrolase</keyword>
<sequence length="82" mass="9474">MTSSQPNEPSLEELLQRLDEITHTLENPDTGIERSIKLYEQGLLIAERCRKRLEYARSKIEKLKPNSSSSLPQFPLTDDLFN</sequence>
<comment type="subunit">
    <text evidence="6">Heterooligomer composed of large and small subunits.</text>
</comment>
<dbReference type="NCBIfam" id="TIGR01280">
    <property type="entry name" value="xseB"/>
    <property type="match status" value="1"/>
</dbReference>
<name>Q3APF3_CHLCH</name>
<evidence type="ECO:0000313" key="8">
    <source>
        <dbReference type="EMBL" id="ABB29122.1"/>
    </source>
</evidence>
<evidence type="ECO:0000256" key="6">
    <source>
        <dbReference type="HAMAP-Rule" id="MF_00337"/>
    </source>
</evidence>
<dbReference type="HOGENOM" id="CLU_145918_2_1_10"/>
<evidence type="ECO:0000256" key="2">
    <source>
        <dbReference type="ARBA" id="ARBA00022490"/>
    </source>
</evidence>
<comment type="subcellular location">
    <subcellularLocation>
        <location evidence="6">Cytoplasm</location>
    </subcellularLocation>
</comment>
<gene>
    <name evidence="6" type="primary">xseB</name>
    <name evidence="8" type="ordered locus">Cag_1872</name>
</gene>
<dbReference type="InterPro" id="IPR037004">
    <property type="entry name" value="Exonuc_VII_ssu_sf"/>
</dbReference>
<dbReference type="PANTHER" id="PTHR34137:SF1">
    <property type="entry name" value="EXODEOXYRIBONUCLEASE 7 SMALL SUBUNIT"/>
    <property type="match status" value="1"/>
</dbReference>
<dbReference type="GO" id="GO:0005829">
    <property type="term" value="C:cytosol"/>
    <property type="evidence" value="ECO:0007669"/>
    <property type="project" value="TreeGrafter"/>
</dbReference>
<dbReference type="PIRSF" id="PIRSF006488">
    <property type="entry name" value="Exonuc_VII_S"/>
    <property type="match status" value="1"/>
</dbReference>
<dbReference type="SUPFAM" id="SSF116842">
    <property type="entry name" value="XseB-like"/>
    <property type="match status" value="1"/>
</dbReference>
<keyword evidence="3 6" id="KW-0540">Nuclease</keyword>
<accession>Q3APF3</accession>
<dbReference type="HAMAP" id="MF_00337">
    <property type="entry name" value="Exonuc_7_S"/>
    <property type="match status" value="1"/>
</dbReference>
<dbReference type="Gene3D" id="1.10.287.1040">
    <property type="entry name" value="Exonuclease VII, small subunit"/>
    <property type="match status" value="1"/>
</dbReference>
<dbReference type="GO" id="GO:0008855">
    <property type="term" value="F:exodeoxyribonuclease VII activity"/>
    <property type="evidence" value="ECO:0007669"/>
    <property type="project" value="UniProtKB-UniRule"/>
</dbReference>
<dbReference type="STRING" id="340177.Cag_1872"/>
<dbReference type="KEGG" id="cch:Cag_1872"/>
<dbReference type="AlphaFoldDB" id="Q3APF3"/>
<keyword evidence="5 6" id="KW-0269">Exonuclease</keyword>
<organism evidence="8">
    <name type="scientific">Chlorobium chlorochromatii (strain CaD3)</name>
    <dbReference type="NCBI Taxonomy" id="340177"/>
    <lineage>
        <taxon>Bacteria</taxon>
        <taxon>Pseudomonadati</taxon>
        <taxon>Chlorobiota</taxon>
        <taxon>Chlorobiia</taxon>
        <taxon>Chlorobiales</taxon>
        <taxon>Chlorobiaceae</taxon>
        <taxon>Chlorobium/Pelodictyon group</taxon>
        <taxon>Chlorobium</taxon>
    </lineage>
</organism>
<feature type="region of interest" description="Disordered" evidence="7">
    <location>
        <begin position="62"/>
        <end position="82"/>
    </location>
</feature>
<dbReference type="Pfam" id="PF02609">
    <property type="entry name" value="Exonuc_VII_S"/>
    <property type="match status" value="1"/>
</dbReference>
<dbReference type="OrthoDB" id="598486at2"/>
<evidence type="ECO:0000256" key="3">
    <source>
        <dbReference type="ARBA" id="ARBA00022722"/>
    </source>
</evidence>
<dbReference type="GO" id="GO:0009318">
    <property type="term" value="C:exodeoxyribonuclease VII complex"/>
    <property type="evidence" value="ECO:0007669"/>
    <property type="project" value="UniProtKB-UniRule"/>
</dbReference>
<proteinExistence type="inferred from homology"/>
<dbReference type="EMBL" id="CP000108">
    <property type="protein sequence ID" value="ABB29122.1"/>
    <property type="molecule type" value="Genomic_DNA"/>
</dbReference>
<evidence type="ECO:0000256" key="7">
    <source>
        <dbReference type="SAM" id="MobiDB-lite"/>
    </source>
</evidence>
<dbReference type="PANTHER" id="PTHR34137">
    <property type="entry name" value="EXODEOXYRIBONUCLEASE 7 SMALL SUBUNIT"/>
    <property type="match status" value="1"/>
</dbReference>
<comment type="catalytic activity">
    <reaction evidence="6">
        <text>Exonucleolytic cleavage in either 5'- to 3'- or 3'- to 5'-direction to yield nucleoside 5'-phosphates.</text>
        <dbReference type="EC" id="3.1.11.6"/>
    </reaction>
</comment>
<dbReference type="InterPro" id="IPR003761">
    <property type="entry name" value="Exonuc_VII_S"/>
</dbReference>
<reference evidence="8" key="1">
    <citation type="submission" date="2005-08" db="EMBL/GenBank/DDBJ databases">
        <title>Complete sequence of Chlorobium chlorochromatii CaD3.</title>
        <authorList>
            <person name="Copeland A."/>
            <person name="Lucas S."/>
            <person name="Lapidus A."/>
            <person name="Barry K."/>
            <person name="Detter J.C."/>
            <person name="Glavina T."/>
            <person name="Hammon N."/>
            <person name="Israni S."/>
            <person name="Pitluck S."/>
            <person name="Bryant D."/>
            <person name="Schmutz J."/>
            <person name="Larimer F."/>
            <person name="Land M."/>
            <person name="Kyrpides N."/>
            <person name="Ivanova N."/>
            <person name="Richardson P."/>
        </authorList>
    </citation>
    <scope>NUCLEOTIDE SEQUENCE [LARGE SCALE GENOMIC DNA]</scope>
    <source>
        <strain evidence="8">CaD3</strain>
    </source>
</reference>
<dbReference type="eggNOG" id="COG1722">
    <property type="taxonomic scope" value="Bacteria"/>
</dbReference>
<comment type="function">
    <text evidence="6">Bidirectionally degrades single-stranded DNA into large acid-insoluble oligonucleotides, which are then degraded further into small acid-soluble oligonucleotides.</text>
</comment>
<protein>
    <recommendedName>
        <fullName evidence="6">Exodeoxyribonuclease 7 small subunit</fullName>
        <ecNumber evidence="6">3.1.11.6</ecNumber>
    </recommendedName>
    <alternativeName>
        <fullName evidence="6">Exodeoxyribonuclease VII small subunit</fullName>
        <shortName evidence="6">Exonuclease VII small subunit</shortName>
    </alternativeName>
</protein>
<dbReference type="GO" id="GO:0006308">
    <property type="term" value="P:DNA catabolic process"/>
    <property type="evidence" value="ECO:0007669"/>
    <property type="project" value="UniProtKB-UniRule"/>
</dbReference>
<evidence type="ECO:0000256" key="1">
    <source>
        <dbReference type="ARBA" id="ARBA00009998"/>
    </source>
</evidence>
<comment type="similarity">
    <text evidence="1 6">Belongs to the XseB family.</text>
</comment>
<keyword evidence="2 6" id="KW-0963">Cytoplasm</keyword>
<evidence type="ECO:0000256" key="4">
    <source>
        <dbReference type="ARBA" id="ARBA00022801"/>
    </source>
</evidence>
<evidence type="ECO:0000256" key="5">
    <source>
        <dbReference type="ARBA" id="ARBA00022839"/>
    </source>
</evidence>